<feature type="transmembrane region" description="Helical" evidence="1">
    <location>
        <begin position="31"/>
        <end position="51"/>
    </location>
</feature>
<dbReference type="Pfam" id="PF01882">
    <property type="entry name" value="DUF58"/>
    <property type="match status" value="1"/>
</dbReference>
<reference evidence="3 4" key="1">
    <citation type="submission" date="2020-08" db="EMBL/GenBank/DDBJ databases">
        <title>Genomic Encyclopedia of Type Strains, Phase IV (KMG-IV): sequencing the most valuable type-strain genomes for metagenomic binning, comparative biology and taxonomic classification.</title>
        <authorList>
            <person name="Goeker M."/>
        </authorList>
    </citation>
    <scope>NUCLEOTIDE SEQUENCE [LARGE SCALE GENOMIC DNA]</scope>
    <source>
        <strain evidence="3 4">DSM 18233</strain>
    </source>
</reference>
<evidence type="ECO:0000256" key="1">
    <source>
        <dbReference type="SAM" id="Phobius"/>
    </source>
</evidence>
<organism evidence="3 4">
    <name type="scientific">Silvimonas terrae</name>
    <dbReference type="NCBI Taxonomy" id="300266"/>
    <lineage>
        <taxon>Bacteria</taxon>
        <taxon>Pseudomonadati</taxon>
        <taxon>Pseudomonadota</taxon>
        <taxon>Betaproteobacteria</taxon>
        <taxon>Neisseriales</taxon>
        <taxon>Chitinibacteraceae</taxon>
        <taxon>Silvimonas</taxon>
    </lineage>
</organism>
<accession>A0A840RIH7</accession>
<keyword evidence="4" id="KW-1185">Reference proteome</keyword>
<evidence type="ECO:0000259" key="2">
    <source>
        <dbReference type="Pfam" id="PF01882"/>
    </source>
</evidence>
<comment type="caution">
    <text evidence="3">The sequence shown here is derived from an EMBL/GenBank/DDBJ whole genome shotgun (WGS) entry which is preliminary data.</text>
</comment>
<dbReference type="CDD" id="cd00198">
    <property type="entry name" value="vWFA"/>
    <property type="match status" value="1"/>
</dbReference>
<dbReference type="InterPro" id="IPR036465">
    <property type="entry name" value="vWFA_dom_sf"/>
</dbReference>
<dbReference type="Proteomes" id="UP000543030">
    <property type="component" value="Unassembled WGS sequence"/>
</dbReference>
<dbReference type="PANTHER" id="PTHR33608">
    <property type="entry name" value="BLL2464 PROTEIN"/>
    <property type="match status" value="1"/>
</dbReference>
<dbReference type="SUPFAM" id="SSF53300">
    <property type="entry name" value="vWA-like"/>
    <property type="match status" value="1"/>
</dbReference>
<dbReference type="AlphaFoldDB" id="A0A840RIH7"/>
<proteinExistence type="predicted"/>
<dbReference type="EMBL" id="JACHHN010000008">
    <property type="protein sequence ID" value="MBB5192907.1"/>
    <property type="molecule type" value="Genomic_DNA"/>
</dbReference>
<evidence type="ECO:0000313" key="4">
    <source>
        <dbReference type="Proteomes" id="UP000543030"/>
    </source>
</evidence>
<sequence length="437" mass="49149">MMIPGKRLVLLVALLAALSLPLPWLIADDLAFALSGAALLGVLLASLVDLARLRRISAPRLERQTAGTWPHGRWQQVVLRFSAAQTGLKLSVFDHYPADCQLRGLPQALTLQPGHWQELVYEVNPGRRGDHDFGQADVRVEGPQGLWQRRFWCGEPQQVRVYPDYARVAGYALLAADQGLQRSGVIQKRQRGEGTDFHQLREYRAGDAMRAVDWKATARSGRVISRDYQEERDQQLVLLLDCGRRMNAQDEGLAHFDHALNAAIVLAWAAQRQGDAVGLLTFAGPTRWLPPKRQGTDLSVLLNTIYDLQPTLQPSDYLAAAEQLMHRVPRRALVVLITNLRDEDSETLLPAIQLLRTRHQVMCASLREHVLDDLHTRPVETLDDALVYAAGQEYLGLRKVHFSRLRANRVDALDVTPRQLPLHLVNHYLALKRSGKL</sequence>
<name>A0A840RIH7_9NEIS</name>
<keyword evidence="1" id="KW-1133">Transmembrane helix</keyword>
<gene>
    <name evidence="3" type="ORF">HNQ50_003661</name>
</gene>
<dbReference type="InterPro" id="IPR002881">
    <property type="entry name" value="DUF58"/>
</dbReference>
<dbReference type="Gene3D" id="3.40.50.410">
    <property type="entry name" value="von Willebrand factor, type A domain"/>
    <property type="match status" value="1"/>
</dbReference>
<protein>
    <submittedName>
        <fullName evidence="3">Uncharacterized protein (DUF58 family)</fullName>
    </submittedName>
</protein>
<dbReference type="RefSeq" id="WP_184102555.1">
    <property type="nucleotide sequence ID" value="NZ_JACHHN010000008.1"/>
</dbReference>
<dbReference type="PANTHER" id="PTHR33608:SF3">
    <property type="entry name" value="SLR2013 PROTEIN"/>
    <property type="match status" value="1"/>
</dbReference>
<keyword evidence="1" id="KW-0812">Transmembrane</keyword>
<feature type="domain" description="DUF58" evidence="2">
    <location>
        <begin position="200"/>
        <end position="368"/>
    </location>
</feature>
<keyword evidence="1" id="KW-0472">Membrane</keyword>
<evidence type="ECO:0000313" key="3">
    <source>
        <dbReference type="EMBL" id="MBB5192907.1"/>
    </source>
</evidence>